<comment type="caution">
    <text evidence="1">The sequence shown here is derived from an EMBL/GenBank/DDBJ whole genome shotgun (WGS) entry which is preliminary data.</text>
</comment>
<dbReference type="Gene3D" id="1.10.10.1150">
    <property type="entry name" value="Coenzyme PQQ synthesis protein D (PqqD)"/>
    <property type="match status" value="1"/>
</dbReference>
<reference evidence="2" key="1">
    <citation type="submission" date="2023-07" db="EMBL/GenBank/DDBJ databases">
        <title>Whole-genome sequencing of a new Methanosarcina sp. Z-7115.</title>
        <authorList>
            <person name="Zhilina T.N."/>
            <person name="Merkel A.Y."/>
        </authorList>
    </citation>
    <scope>NUCLEOTIDE SEQUENCE [LARGE SCALE GENOMIC DNA]</scope>
    <source>
        <strain evidence="2">Z-7115</strain>
    </source>
</reference>
<gene>
    <name evidence="1" type="ORF">RG963_13920</name>
</gene>
<protein>
    <submittedName>
        <fullName evidence="1">PqqD family protein</fullName>
    </submittedName>
</protein>
<evidence type="ECO:0000313" key="2">
    <source>
        <dbReference type="Proteomes" id="UP001246244"/>
    </source>
</evidence>
<keyword evidence="2" id="KW-1185">Reference proteome</keyword>
<evidence type="ECO:0000313" key="1">
    <source>
        <dbReference type="EMBL" id="MDR7666854.1"/>
    </source>
</evidence>
<dbReference type="Proteomes" id="UP001246244">
    <property type="component" value="Unassembled WGS sequence"/>
</dbReference>
<dbReference type="Pfam" id="PF05402">
    <property type="entry name" value="PqqD"/>
    <property type="match status" value="1"/>
</dbReference>
<dbReference type="RefSeq" id="WP_310576883.1">
    <property type="nucleotide sequence ID" value="NZ_JAVKPK010000072.1"/>
</dbReference>
<name>A0ABU2D4D5_9EURY</name>
<accession>A0ABU2D4D5</accession>
<sequence>MNYIEQYINKSPDIVFRKVDTDVLLFPIQQNVGDLCCIYSLNESGAFIWELINGKRKLIEITDLIVEKYRIDKKEAEADILMFFEELQKIDAIKLEFTGKEVSSYIIDVDNRKYEKPKLVSYSFNDKNTTPKINVAWTMNCETRESCGGL</sequence>
<proteinExistence type="predicted"/>
<dbReference type="EMBL" id="JAVKPK010000072">
    <property type="protein sequence ID" value="MDR7666854.1"/>
    <property type="molecule type" value="Genomic_DNA"/>
</dbReference>
<organism evidence="1 2">
    <name type="scientific">Methanosarcina baikalica</name>
    <dbReference type="NCBI Taxonomy" id="3073890"/>
    <lineage>
        <taxon>Archaea</taxon>
        <taxon>Methanobacteriati</taxon>
        <taxon>Methanobacteriota</taxon>
        <taxon>Stenosarchaea group</taxon>
        <taxon>Methanomicrobia</taxon>
        <taxon>Methanosarcinales</taxon>
        <taxon>Methanosarcinaceae</taxon>
        <taxon>Methanosarcina</taxon>
    </lineage>
</organism>
<dbReference type="InterPro" id="IPR008792">
    <property type="entry name" value="PQQD"/>
</dbReference>
<dbReference type="InterPro" id="IPR041881">
    <property type="entry name" value="PqqD_sf"/>
</dbReference>